<dbReference type="Pfam" id="PF03108">
    <property type="entry name" value="DBD_Tnp_Mut"/>
    <property type="match status" value="1"/>
</dbReference>
<accession>A0AAN8UTV5</accession>
<dbReference type="Gene3D" id="1.25.40.20">
    <property type="entry name" value="Ankyrin repeat-containing domain"/>
    <property type="match status" value="1"/>
</dbReference>
<reference evidence="3 4" key="1">
    <citation type="submission" date="2023-12" db="EMBL/GenBank/DDBJ databases">
        <title>A high-quality genome assembly for Dillenia turbinata (Dilleniales).</title>
        <authorList>
            <person name="Chanderbali A."/>
        </authorList>
    </citation>
    <scope>NUCLEOTIDE SEQUENCE [LARGE SCALE GENOMIC DNA]</scope>
    <source>
        <strain evidence="3">LSX21</strain>
        <tissue evidence="3">Leaf</tissue>
    </source>
</reference>
<dbReference type="InterPro" id="IPR002110">
    <property type="entry name" value="Ankyrin_rpt"/>
</dbReference>
<name>A0AAN8UTV5_9MAGN</name>
<evidence type="ECO:0000256" key="1">
    <source>
        <dbReference type="PROSITE-ProRule" id="PRU00023"/>
    </source>
</evidence>
<dbReference type="SUPFAM" id="SSF48403">
    <property type="entry name" value="Ankyrin repeat"/>
    <property type="match status" value="1"/>
</dbReference>
<evidence type="ECO:0000259" key="2">
    <source>
        <dbReference type="Pfam" id="PF03108"/>
    </source>
</evidence>
<feature type="repeat" description="ANK" evidence="1">
    <location>
        <begin position="67"/>
        <end position="99"/>
    </location>
</feature>
<dbReference type="PROSITE" id="PS50297">
    <property type="entry name" value="ANK_REP_REGION"/>
    <property type="match status" value="1"/>
</dbReference>
<dbReference type="AlphaFoldDB" id="A0AAN8UTV5"/>
<keyword evidence="4" id="KW-1185">Reference proteome</keyword>
<dbReference type="Proteomes" id="UP001370490">
    <property type="component" value="Unassembled WGS sequence"/>
</dbReference>
<sequence>MDWELFQAAERGEANILHQKPSLDLNLNQTTLQGNTLLHIAATSNHREFAIQVISLCPSLLLKSNSNGDTPLHIAAKTGHCELVTALLDSANQIVDIDDRTEARDIKKEMVMRVNKDNETVLDVALRHRQSGAGKLLVQLCPELLDRVREYGETESALFLAVQGNLKDVVLQILETSPACAFRGVSGMTALHAAVLNPRDEEGSFSHCFWISYWLDFVGLGHDHDHELGLRLSHEDEGDDDHGYGDENVLAMDQKPEHEGYELDLQRHNHELTLTESNELSVSEHHDLVEDIELSRTHVASRNYELTVGQEFPDVKSCRRALRDTAIALHFEMQTIKSDKTRFTAKCAREGCPWRIHAAKLPGVPTFTSKLQFRGWRPLCSNAQRRFWKRCIKFMGLHCLTNKPGGVWSGSWLLCVDLLKKGTVFFLNSVIKLSGQIQAA</sequence>
<dbReference type="Pfam" id="PF12796">
    <property type="entry name" value="Ank_2"/>
    <property type="match status" value="1"/>
</dbReference>
<keyword evidence="1" id="KW-0040">ANK repeat</keyword>
<protein>
    <submittedName>
        <fullName evidence="3">Transposase, MuDR, plant</fullName>
    </submittedName>
</protein>
<feature type="domain" description="Transposase MuDR plant" evidence="2">
    <location>
        <begin position="305"/>
        <end position="367"/>
    </location>
</feature>
<evidence type="ECO:0000313" key="3">
    <source>
        <dbReference type="EMBL" id="KAK6915387.1"/>
    </source>
</evidence>
<proteinExistence type="predicted"/>
<evidence type="ECO:0000313" key="4">
    <source>
        <dbReference type="Proteomes" id="UP001370490"/>
    </source>
</evidence>
<dbReference type="PANTHER" id="PTHR24121">
    <property type="entry name" value="NO MECHANORECEPTOR POTENTIAL C, ISOFORM D-RELATED"/>
    <property type="match status" value="1"/>
</dbReference>
<organism evidence="3 4">
    <name type="scientific">Dillenia turbinata</name>
    <dbReference type="NCBI Taxonomy" id="194707"/>
    <lineage>
        <taxon>Eukaryota</taxon>
        <taxon>Viridiplantae</taxon>
        <taxon>Streptophyta</taxon>
        <taxon>Embryophyta</taxon>
        <taxon>Tracheophyta</taxon>
        <taxon>Spermatophyta</taxon>
        <taxon>Magnoliopsida</taxon>
        <taxon>eudicotyledons</taxon>
        <taxon>Gunneridae</taxon>
        <taxon>Pentapetalae</taxon>
        <taxon>Dilleniales</taxon>
        <taxon>Dilleniaceae</taxon>
        <taxon>Dillenia</taxon>
    </lineage>
</organism>
<dbReference type="InterPro" id="IPR036770">
    <property type="entry name" value="Ankyrin_rpt-contain_sf"/>
</dbReference>
<gene>
    <name evidence="3" type="ORF">RJ641_020504</name>
</gene>
<comment type="caution">
    <text evidence="3">The sequence shown here is derived from an EMBL/GenBank/DDBJ whole genome shotgun (WGS) entry which is preliminary data.</text>
</comment>
<dbReference type="InterPro" id="IPR004332">
    <property type="entry name" value="Transposase_MuDR"/>
</dbReference>
<dbReference type="EMBL" id="JBAMMX010000025">
    <property type="protein sequence ID" value="KAK6915387.1"/>
    <property type="molecule type" value="Genomic_DNA"/>
</dbReference>
<dbReference type="SMART" id="SM00248">
    <property type="entry name" value="ANK"/>
    <property type="match status" value="4"/>
</dbReference>
<dbReference type="PANTHER" id="PTHR24121:SF22">
    <property type="entry name" value="PROTEIN ACCELERATED CELL DEATH 6-LIKE"/>
    <property type="match status" value="1"/>
</dbReference>
<dbReference type="PROSITE" id="PS50088">
    <property type="entry name" value="ANK_REPEAT"/>
    <property type="match status" value="1"/>
</dbReference>